<dbReference type="GeneTree" id="ENSGT00740000115564"/>
<dbReference type="GO" id="GO:0005737">
    <property type="term" value="C:cytoplasm"/>
    <property type="evidence" value="ECO:0000318"/>
    <property type="project" value="GO_Central"/>
</dbReference>
<dbReference type="InterPro" id="IPR027417">
    <property type="entry name" value="P-loop_NTPase"/>
</dbReference>
<feature type="region of interest" description="Disordered" evidence="4">
    <location>
        <begin position="515"/>
        <end position="548"/>
    </location>
</feature>
<evidence type="ECO:0000313" key="6">
    <source>
        <dbReference type="Proteomes" id="UP000008144"/>
    </source>
</evidence>
<dbReference type="PANTHER" id="PTHR23359">
    <property type="entry name" value="NUCLEOTIDE KINASE"/>
    <property type="match status" value="1"/>
</dbReference>
<feature type="compositionally biased region" description="Basic and acidic residues" evidence="4">
    <location>
        <begin position="668"/>
        <end position="699"/>
    </location>
</feature>
<dbReference type="SUPFAM" id="SSF52540">
    <property type="entry name" value="P-loop containing nucleoside triphosphate hydrolases"/>
    <property type="match status" value="4"/>
</dbReference>
<name>F6UM48_CIOIN</name>
<dbReference type="InParanoid" id="F6UM48"/>
<evidence type="ECO:0000256" key="3">
    <source>
        <dbReference type="ARBA" id="ARBA00022777"/>
    </source>
</evidence>
<protein>
    <recommendedName>
        <fullName evidence="7">Nucleoside-diphosphate kinase</fullName>
    </recommendedName>
</protein>
<proteinExistence type="predicted"/>
<keyword evidence="3" id="KW-0418">Kinase</keyword>
<dbReference type="InterPro" id="IPR000850">
    <property type="entry name" value="Adenylat/UMP-CMP_kin"/>
</dbReference>
<reference evidence="5" key="4">
    <citation type="submission" date="2025-09" db="UniProtKB">
        <authorList>
            <consortium name="Ensembl"/>
        </authorList>
    </citation>
    <scope>IDENTIFICATION</scope>
</reference>
<feature type="compositionally biased region" description="Acidic residues" evidence="4">
    <location>
        <begin position="1171"/>
        <end position="1208"/>
    </location>
</feature>
<dbReference type="EMBL" id="EAAA01000893">
    <property type="status" value="NOT_ANNOTATED_CDS"/>
    <property type="molecule type" value="Genomic_DNA"/>
</dbReference>
<dbReference type="HOGENOM" id="CLU_001764_0_0_1"/>
<keyword evidence="1" id="KW-0808">Transferase</keyword>
<evidence type="ECO:0000256" key="2">
    <source>
        <dbReference type="ARBA" id="ARBA00022741"/>
    </source>
</evidence>
<dbReference type="CDD" id="cd01428">
    <property type="entry name" value="ADK"/>
    <property type="match status" value="1"/>
</dbReference>
<dbReference type="STRING" id="7719.ENSCINP00000003194"/>
<sequence length="1861" mass="213957">ISMSSKVPETCGDPYDEDVTELNFLKSKPTCFLIIGKPGSGRTTLARKLSQYWRCEFIHATDIITREVELATAIGEKMNQVLLNGECLTNEFVFELIREKVISPEVAHYGYILDGLPIVDDNFLSIQEQIDQIQSWKLKPDIVINIKIPDEDLFIRREGTKVDSLTGDCYGRNMWDMTSQPPKMPKDDPEEEEDEEEKEEDEDQFIEMDKDTKARLVNIPENQATAIEETNSLFKNVALIPLEEYMADHDQQFLIELDGKSSVQSLFQQLVTKLDCYNIHRPAVPSRLQNPDEEELPDEIETELQEELLRTLAAYQNPAPRYRWRRSKWGRTCPVALKEGNILQGKPDLAVSFLDKMYILSSPEAMTKFLKNPRPYLLPPMPAAPCKISVLGAPLSGKTAVAQDIAYHYRASVFDMNELMKDKFKAARKTIVEKARSEALESALLLVQNKLEQEAVERAELRRKENERLAQSGQPEVDAEDKQGEPHAHCQVITWVSSYTSDTHGVFIHLMLTETADESSEPSESAATSLLPTEESYDNRDATSPVPVVTPDHEEVKLLVQQAVEKAEKHVINLPAEEYVSVLKDAVDQMIKTRLDEDPDSAKNGGWVLDNFPENKEQWAAMVEAELLPDEVVFLVDKTPNNEVIRQRYYDANKDEITQQFRTRLVGEKRQSLQEEEEEQRRLKEEAERPKISKIVERIPEDDETSKQDTGLSHDANKDSIDNDVTSTTSNYDPTRLAKIHKGINHTNLRNSYVKTELLMQNTLNTEISELEGMYIGVPSYDAPEFQTFRDMIQDHDKEWGLLQSAITGSNFVKPLMVEIKDKTPQAVLGLVVEKIEALFRYQAWDFSGVDLDEEEEDASAELEQMGDEMEEGEDEEALSHKKKHFGYAKHYDPVALKDEFVLWPGNPDIAAKYREKIYYFKSTESREIFVGNTINYLPKDEPLQPPPPRILILGARGCGKTSHGRWMADQLGVFHISFREKLQEMILAKTGRKLGPDHEESRLLRNEMSVSVEDAVAKALSDQEEKSEEEETFDLNDIEDAIKNYLVDDEDLSPQILETIIPKWWREEPFKSTGFILEGFPRTAEDCQFLAQSGLYPDAALMLMVEDNDVVDRLLPPRLELWKKRRDLRNIKKNKIKEKKMEIKNEKVEARRAQLLAEREERKASKTADGSDDEDEEEEDDIEETLAMEFEDEEEGEEDEEEHEDDAADRMRSEFAENFDDDINKLQVVQEQLEEVAIPRLEVQASRKPTIVRYFIEKKIESMVAHRRSMFERVYPLSIEVSDKMIHSGFKHPSSFGRWDPVKLMESKEVLPPLQSMKTPTYPLVYNQYIFYLSSIETRQKFMENPLKYVLNQPPAKPVVPIQIAIIGPPKAGKTTLAQRLSQKYGALRVSIGDSIRNVIDNQSDSVLAKKILSFLHVGSIVPDVLAVEALALMLLNTTCTTRGYVLDGYPNTEEQVHLLHNRGIIPVKVVELKVDDVEILKRANQDRNERDKSIRLHDSDKITLVKRVSYADNIEAVREWYSVQHQNLVILDGRTSKWKLWKEVVNESFLSVLQIQNYIEKISDGKAANLFELCISPNEFSKRIGCYKEYCPVSLNLREELVDCSNNSLQFAVEYRSKYYKTATKEDMEIFLANPEKFVPPLAMKLLPPLNLLPKKLKHDQVRRMFPKRTELNGYCPVSYLDGKLRYEALVEGNNELVVEYRDKLYAFATENKLEKFMRTPEKYCDLKLPDKLPPKKQPMDIINLPMLGYLEQMAATSIIKALTSVGCFKPKFPFLTVKKSALFYVACHLKAYNSRSSSYVRKKYLKKLEQFEANCELITYLGTNMSRRYTEPDHRPTDFNEKMEKFLKFQKNPFTAVG</sequence>
<reference evidence="5" key="3">
    <citation type="submission" date="2025-08" db="UniProtKB">
        <authorList>
            <consortium name="Ensembl"/>
        </authorList>
    </citation>
    <scope>IDENTIFICATION</scope>
</reference>
<accession>F6UM48</accession>
<evidence type="ECO:0000256" key="1">
    <source>
        <dbReference type="ARBA" id="ARBA00022679"/>
    </source>
</evidence>
<dbReference type="Proteomes" id="UP000008144">
    <property type="component" value="Chromosome 12"/>
</dbReference>
<feature type="region of interest" description="Disordered" evidence="4">
    <location>
        <begin position="465"/>
        <end position="486"/>
    </location>
</feature>
<keyword evidence="2" id="KW-0547">Nucleotide-binding</keyword>
<evidence type="ECO:0000313" key="5">
    <source>
        <dbReference type="Ensembl" id="ENSCINP00000003194.3"/>
    </source>
</evidence>
<dbReference type="Ensembl" id="ENSCINT00000003194.3">
    <property type="protein sequence ID" value="ENSCINP00000003194.3"/>
    <property type="gene ID" value="ENSCING00000001595.3"/>
</dbReference>
<dbReference type="GO" id="GO:0005634">
    <property type="term" value="C:nucleus"/>
    <property type="evidence" value="ECO:0000318"/>
    <property type="project" value="GO_Central"/>
</dbReference>
<dbReference type="GO" id="GO:0033862">
    <property type="term" value="F:UMP kinase activity"/>
    <property type="evidence" value="ECO:0000318"/>
    <property type="project" value="GO_Central"/>
</dbReference>
<dbReference type="GO" id="GO:0005524">
    <property type="term" value="F:ATP binding"/>
    <property type="evidence" value="ECO:0007669"/>
    <property type="project" value="InterPro"/>
</dbReference>
<feature type="region of interest" description="Disordered" evidence="4">
    <location>
        <begin position="1159"/>
        <end position="1210"/>
    </location>
</feature>
<feature type="region of interest" description="Disordered" evidence="4">
    <location>
        <begin position="173"/>
        <end position="204"/>
    </location>
</feature>
<evidence type="ECO:0008006" key="7">
    <source>
        <dbReference type="Google" id="ProtNLM"/>
    </source>
</evidence>
<dbReference type="GO" id="GO:0006225">
    <property type="term" value="P:UDP biosynthetic process"/>
    <property type="evidence" value="ECO:0000318"/>
    <property type="project" value="GO_Central"/>
</dbReference>
<dbReference type="Pfam" id="PF00406">
    <property type="entry name" value="ADK"/>
    <property type="match status" value="2"/>
</dbReference>
<feature type="region of interest" description="Disordered" evidence="4">
    <location>
        <begin position="668"/>
        <end position="729"/>
    </location>
</feature>
<keyword evidence="6" id="KW-1185">Reference proteome</keyword>
<dbReference type="GO" id="GO:0046705">
    <property type="term" value="P:CDP biosynthetic process"/>
    <property type="evidence" value="ECO:0000318"/>
    <property type="project" value="GO_Central"/>
</dbReference>
<reference evidence="5" key="2">
    <citation type="journal article" date="2008" name="Genome Biol.">
        <title>Improved genome assembly and evidence-based global gene model set for the chordate Ciona intestinalis: new insight into intron and operon populations.</title>
        <authorList>
            <person name="Satou Y."/>
            <person name="Mineta K."/>
            <person name="Ogasawara M."/>
            <person name="Sasakura Y."/>
            <person name="Shoguchi E."/>
            <person name="Ueno K."/>
            <person name="Yamada L."/>
            <person name="Matsumoto J."/>
            <person name="Wasserscheid J."/>
            <person name="Dewar K."/>
            <person name="Wiley G.B."/>
            <person name="Macmil S.L."/>
            <person name="Roe B.A."/>
            <person name="Zeller R.W."/>
            <person name="Hastings K.E."/>
            <person name="Lemaire P."/>
            <person name="Lindquist E."/>
            <person name="Endo T."/>
            <person name="Hotta K."/>
            <person name="Inaba K."/>
        </authorList>
    </citation>
    <scope>NUCLEOTIDE SEQUENCE [LARGE SCALE GENOMIC DNA]</scope>
    <source>
        <strain evidence="5">wild type</strain>
    </source>
</reference>
<organism evidence="5 6">
    <name type="scientific">Ciona intestinalis</name>
    <name type="common">Transparent sea squirt</name>
    <name type="synonym">Ascidia intestinalis</name>
    <dbReference type="NCBI Taxonomy" id="7719"/>
    <lineage>
        <taxon>Eukaryota</taxon>
        <taxon>Metazoa</taxon>
        <taxon>Chordata</taxon>
        <taxon>Tunicata</taxon>
        <taxon>Ascidiacea</taxon>
        <taxon>Phlebobranchia</taxon>
        <taxon>Cionidae</taxon>
        <taxon>Ciona</taxon>
    </lineage>
</organism>
<evidence type="ECO:0000256" key="4">
    <source>
        <dbReference type="SAM" id="MobiDB-lite"/>
    </source>
</evidence>
<reference evidence="6" key="1">
    <citation type="journal article" date="2002" name="Science">
        <title>The draft genome of Ciona intestinalis: insights into chordate and vertebrate origins.</title>
        <authorList>
            <person name="Dehal P."/>
            <person name="Satou Y."/>
            <person name="Campbell R.K."/>
            <person name="Chapman J."/>
            <person name="Degnan B."/>
            <person name="De Tomaso A."/>
            <person name="Davidson B."/>
            <person name="Di Gregorio A."/>
            <person name="Gelpke M."/>
            <person name="Goodstein D.M."/>
            <person name="Harafuji N."/>
            <person name="Hastings K.E."/>
            <person name="Ho I."/>
            <person name="Hotta K."/>
            <person name="Huang W."/>
            <person name="Kawashima T."/>
            <person name="Lemaire P."/>
            <person name="Martinez D."/>
            <person name="Meinertzhagen I.A."/>
            <person name="Necula S."/>
            <person name="Nonaka M."/>
            <person name="Putnam N."/>
            <person name="Rash S."/>
            <person name="Saiga H."/>
            <person name="Satake M."/>
            <person name="Terry A."/>
            <person name="Yamada L."/>
            <person name="Wang H.G."/>
            <person name="Awazu S."/>
            <person name="Azumi K."/>
            <person name="Boore J."/>
            <person name="Branno M."/>
            <person name="Chin-Bow S."/>
            <person name="DeSantis R."/>
            <person name="Doyle S."/>
            <person name="Francino P."/>
            <person name="Keys D.N."/>
            <person name="Haga S."/>
            <person name="Hayashi H."/>
            <person name="Hino K."/>
            <person name="Imai K.S."/>
            <person name="Inaba K."/>
            <person name="Kano S."/>
            <person name="Kobayashi K."/>
            <person name="Kobayashi M."/>
            <person name="Lee B.I."/>
            <person name="Makabe K.W."/>
            <person name="Manohar C."/>
            <person name="Matassi G."/>
            <person name="Medina M."/>
            <person name="Mochizuki Y."/>
            <person name="Mount S."/>
            <person name="Morishita T."/>
            <person name="Miura S."/>
            <person name="Nakayama A."/>
            <person name="Nishizaka S."/>
            <person name="Nomoto H."/>
            <person name="Ohta F."/>
            <person name="Oishi K."/>
            <person name="Rigoutsos I."/>
            <person name="Sano M."/>
            <person name="Sasaki A."/>
            <person name="Sasakura Y."/>
            <person name="Shoguchi E."/>
            <person name="Shin-i T."/>
            <person name="Spagnuolo A."/>
            <person name="Stainier D."/>
            <person name="Suzuki M.M."/>
            <person name="Tassy O."/>
            <person name="Takatori N."/>
            <person name="Tokuoka M."/>
            <person name="Yagi K."/>
            <person name="Yoshizaki F."/>
            <person name="Wada S."/>
            <person name="Zhang C."/>
            <person name="Hyatt P.D."/>
            <person name="Larimer F."/>
            <person name="Detter C."/>
            <person name="Doggett N."/>
            <person name="Glavina T."/>
            <person name="Hawkins T."/>
            <person name="Richardson P."/>
            <person name="Lucas S."/>
            <person name="Kohara Y."/>
            <person name="Levine M."/>
            <person name="Satoh N."/>
            <person name="Rokhsar D.S."/>
        </authorList>
    </citation>
    <scope>NUCLEOTIDE SEQUENCE [LARGE SCALE GENOMIC DNA]</scope>
</reference>
<dbReference type="Gene3D" id="3.40.50.300">
    <property type="entry name" value="P-loop containing nucleotide triphosphate hydrolases"/>
    <property type="match status" value="4"/>
</dbReference>
<dbReference type="OMA" id="MESVCGT"/>
<feature type="compositionally biased region" description="Acidic residues" evidence="4">
    <location>
        <begin position="188"/>
        <end position="204"/>
    </location>
</feature>